<accession>A0A8H4LM82</accession>
<dbReference type="GO" id="GO:0005811">
    <property type="term" value="C:lipid droplet"/>
    <property type="evidence" value="ECO:0007669"/>
    <property type="project" value="InterPro"/>
</dbReference>
<dbReference type="OrthoDB" id="21502at2759"/>
<dbReference type="Gene3D" id="1.50.10.20">
    <property type="match status" value="2"/>
</dbReference>
<dbReference type="InterPro" id="IPR008930">
    <property type="entry name" value="Terpenoid_cyclase/PrenylTrfase"/>
</dbReference>
<protein>
    <recommendedName>
        <fullName evidence="3">Terpene cyclase/mutase family member</fullName>
        <ecNumber evidence="3">5.4.99.-</ecNumber>
    </recommendedName>
</protein>
<dbReference type="NCBIfam" id="TIGR01507">
    <property type="entry name" value="hopene_cyclase"/>
    <property type="match status" value="1"/>
</dbReference>
<evidence type="ECO:0000256" key="1">
    <source>
        <dbReference type="ARBA" id="ARBA00022737"/>
    </source>
</evidence>
<dbReference type="GO" id="GO:0016866">
    <property type="term" value="F:intramolecular transferase activity"/>
    <property type="evidence" value="ECO:0007669"/>
    <property type="project" value="InterPro"/>
</dbReference>
<evidence type="ECO:0000313" key="6">
    <source>
        <dbReference type="EMBL" id="KAF4471306.1"/>
    </source>
</evidence>
<dbReference type="InterPro" id="IPR006400">
    <property type="entry name" value="Hopene-cyclase"/>
</dbReference>
<dbReference type="Pfam" id="PF13243">
    <property type="entry name" value="SQHop_cyclase_C"/>
    <property type="match status" value="1"/>
</dbReference>
<keyword evidence="2 3" id="KW-0413">Isomerase</keyword>
<dbReference type="InterPro" id="IPR032696">
    <property type="entry name" value="SQ_cyclase_C"/>
</dbReference>
<dbReference type="Proteomes" id="UP000554235">
    <property type="component" value="Unassembled WGS sequence"/>
</dbReference>
<reference evidence="6 7" key="1">
    <citation type="submission" date="2020-01" db="EMBL/GenBank/DDBJ databases">
        <title>Identification and distribution of gene clusters putatively required for synthesis of sphingolipid metabolism inhibitors in phylogenetically diverse species of the filamentous fungus Fusarium.</title>
        <authorList>
            <person name="Kim H.-S."/>
            <person name="Busman M."/>
            <person name="Brown D.W."/>
            <person name="Divon H."/>
            <person name="Uhlig S."/>
            <person name="Proctor R.H."/>
        </authorList>
    </citation>
    <scope>NUCLEOTIDE SEQUENCE [LARGE SCALE GENOMIC DNA]</scope>
    <source>
        <strain evidence="6 7">NRRL 20459</strain>
    </source>
</reference>
<dbReference type="SFLD" id="SFLDG01016">
    <property type="entry name" value="Prenyltransferase_Like_2"/>
    <property type="match status" value="1"/>
</dbReference>
<proteinExistence type="inferred from homology"/>
<evidence type="ECO:0000313" key="7">
    <source>
        <dbReference type="Proteomes" id="UP000554235"/>
    </source>
</evidence>
<gene>
    <name evidence="6" type="ORF">FALBO_1766</name>
</gene>
<comment type="similarity">
    <text evidence="3">Belongs to the terpene cyclase/mutase family.</text>
</comment>
<feature type="non-terminal residue" evidence="6">
    <location>
        <position position="625"/>
    </location>
</feature>
<dbReference type="InterPro" id="IPR032697">
    <property type="entry name" value="SQ_cyclase_N"/>
</dbReference>
<keyword evidence="7" id="KW-1185">Reference proteome</keyword>
<dbReference type="EC" id="5.4.99.-" evidence="3"/>
<dbReference type="PANTHER" id="PTHR11764:SF82">
    <property type="entry name" value="TERPENE CYCLASE_MUTASE FAMILY MEMBER"/>
    <property type="match status" value="1"/>
</dbReference>
<dbReference type="SUPFAM" id="SSF81853">
    <property type="entry name" value="Family 10 polysaccharide lyase"/>
    <property type="match status" value="1"/>
</dbReference>
<keyword evidence="1" id="KW-0677">Repeat</keyword>
<dbReference type="AlphaFoldDB" id="A0A8H4LM82"/>
<dbReference type="EMBL" id="JAADYS010000225">
    <property type="protein sequence ID" value="KAF4471306.1"/>
    <property type="molecule type" value="Genomic_DNA"/>
</dbReference>
<evidence type="ECO:0000256" key="2">
    <source>
        <dbReference type="ARBA" id="ARBA00023235"/>
    </source>
</evidence>
<name>A0A8H4LM82_9HYPO</name>
<dbReference type="SUPFAM" id="SSF48239">
    <property type="entry name" value="Terpenoid cyclases/Protein prenyltransferases"/>
    <property type="match status" value="1"/>
</dbReference>
<sequence>MPPSINSLLTNGNGVDIVAEARNSIALATEYSWHIAKDDGHWNGELRSNATITAEQIFFYQSLGKPIPDADAYKRYLLSQQQDDGSWSIAPFYPGDVSTSSEAYLALKILGVSPDMPEMRKAGAFIPQCGGVAKVRIFTRIFFAQFGLFPWDAVPQLPAEFILMPSSIPCNVYRLSSWARSTLIPLLVIRHHEKVYELPNGLSRDNKFLDELWLDPTTKMVPYSPSMFDSKGNDWFSLMFSTIDNVLYWLGGLKRQPLRPYALRRCVQWILDHQEVEGDWAGIIPPMHAGVQALLLEGYTLEDDVIRRGISAIERFTWHDKEGKRLQSCVSPLWDTVLMTRGLCDAGIDTDDPRLRKSIQWIKLRQLAGPEGDWRVYNPKLAPGGFSFEYHNTWYPDTDDTAAAILAMIPQNPDSVHSLPVYRATIWLCGMQNRDGGWGAFDLDNDSLWFNKIPFSDMDALCDPSSADVTGRILEAFGTMLKISEKAHVDADIVRRISKACDAAIFYLANTQEPSGAWYGRWGSNYLYGTSNVLCGLQYFSQGKKQIQDMMGSATAWLKRVQNDDGGWGENLESYRDASIAGKGPSTPSQTAWGLMGLLTTCSHDDKSVVAAVSHLTSTQSDILV</sequence>
<dbReference type="NCBIfam" id="TIGR01787">
    <property type="entry name" value="squalene_cyclas"/>
    <property type="match status" value="1"/>
</dbReference>
<evidence type="ECO:0000259" key="5">
    <source>
        <dbReference type="Pfam" id="PF13249"/>
    </source>
</evidence>
<dbReference type="Pfam" id="PF13249">
    <property type="entry name" value="SQHop_cyclase_N"/>
    <property type="match status" value="1"/>
</dbReference>
<feature type="domain" description="Squalene cyclase C-terminal" evidence="4">
    <location>
        <begin position="330"/>
        <end position="621"/>
    </location>
</feature>
<dbReference type="GO" id="GO:0016104">
    <property type="term" value="P:triterpenoid biosynthetic process"/>
    <property type="evidence" value="ECO:0007669"/>
    <property type="project" value="InterPro"/>
</dbReference>
<organism evidence="6 7">
    <name type="scientific">Fusarium albosuccineum</name>
    <dbReference type="NCBI Taxonomy" id="1237068"/>
    <lineage>
        <taxon>Eukaryota</taxon>
        <taxon>Fungi</taxon>
        <taxon>Dikarya</taxon>
        <taxon>Ascomycota</taxon>
        <taxon>Pezizomycotina</taxon>
        <taxon>Sordariomycetes</taxon>
        <taxon>Hypocreomycetidae</taxon>
        <taxon>Hypocreales</taxon>
        <taxon>Nectriaceae</taxon>
        <taxon>Fusarium</taxon>
        <taxon>Fusarium decemcellulare species complex</taxon>
    </lineage>
</organism>
<evidence type="ECO:0000256" key="3">
    <source>
        <dbReference type="RuleBase" id="RU362003"/>
    </source>
</evidence>
<comment type="caution">
    <text evidence="6">The sequence shown here is derived from an EMBL/GenBank/DDBJ whole genome shotgun (WGS) entry which is preliminary data.</text>
</comment>
<dbReference type="PANTHER" id="PTHR11764">
    <property type="entry name" value="TERPENE CYCLASE/MUTASE FAMILY MEMBER"/>
    <property type="match status" value="1"/>
</dbReference>
<dbReference type="InterPro" id="IPR018333">
    <property type="entry name" value="Squalene_cyclase"/>
</dbReference>
<feature type="domain" description="Squalene cyclase N-terminal" evidence="5">
    <location>
        <begin position="25"/>
        <end position="321"/>
    </location>
</feature>
<evidence type="ECO:0000259" key="4">
    <source>
        <dbReference type="Pfam" id="PF13243"/>
    </source>
</evidence>